<evidence type="ECO:0000259" key="1">
    <source>
        <dbReference type="Pfam" id="PF12697"/>
    </source>
</evidence>
<sequence>MHASVRERAPVRPALVLDRTETRPRAAVLVLHGGSDEGEGPPPRLNVAAGRMRPVTRGLLRATEGLGVVVGRVRYRCRGWNGARADAARDTLRALDELGLLLGRLPVVLVGHSMGGRAALSAGGHDLVEGVVALAPWCPPGEPVHRLAGRRAVLLHGERDRTTDPRESVEFAARARRAGARACAVLVARGEHTMLRRAVTWQSLTVRTVEGLLGAGPLPDVVRQGLLDDTSPVQRA</sequence>
<dbReference type="AlphaFoldDB" id="A0A940MDD3"/>
<dbReference type="GO" id="GO:0016787">
    <property type="term" value="F:hydrolase activity"/>
    <property type="evidence" value="ECO:0007669"/>
    <property type="project" value="UniProtKB-KW"/>
</dbReference>
<dbReference type="InterPro" id="IPR029058">
    <property type="entry name" value="AB_hydrolase_fold"/>
</dbReference>
<keyword evidence="3" id="KW-1185">Reference proteome</keyword>
<evidence type="ECO:0000313" key="2">
    <source>
        <dbReference type="EMBL" id="MBP0460905.1"/>
    </source>
</evidence>
<dbReference type="Proteomes" id="UP000670475">
    <property type="component" value="Unassembled WGS sequence"/>
</dbReference>
<feature type="domain" description="AB hydrolase-1" evidence="1">
    <location>
        <begin position="55"/>
        <end position="226"/>
    </location>
</feature>
<protein>
    <submittedName>
        <fullName evidence="2">Alpha/beta hydrolase</fullName>
    </submittedName>
</protein>
<accession>A0A940MDD3</accession>
<dbReference type="Pfam" id="PF12697">
    <property type="entry name" value="Abhydrolase_6"/>
    <property type="match status" value="1"/>
</dbReference>
<name>A0A940MDD3_9ACTN</name>
<dbReference type="Gene3D" id="3.40.50.1820">
    <property type="entry name" value="alpha/beta hydrolase"/>
    <property type="match status" value="1"/>
</dbReference>
<comment type="caution">
    <text evidence="2">The sequence shown here is derived from an EMBL/GenBank/DDBJ whole genome shotgun (WGS) entry which is preliminary data.</text>
</comment>
<dbReference type="InterPro" id="IPR000073">
    <property type="entry name" value="AB_hydrolase_1"/>
</dbReference>
<dbReference type="SUPFAM" id="SSF53474">
    <property type="entry name" value="alpha/beta-Hydrolases"/>
    <property type="match status" value="1"/>
</dbReference>
<dbReference type="RefSeq" id="WP_209343709.1">
    <property type="nucleotide sequence ID" value="NZ_JAGIQL010000142.1"/>
</dbReference>
<reference evidence="2" key="1">
    <citation type="submission" date="2021-03" db="EMBL/GenBank/DDBJ databases">
        <title>Whole genome sequence of Streptomyces bomunensis MMS17-BM035.</title>
        <authorList>
            <person name="Lee J.H."/>
        </authorList>
    </citation>
    <scope>NUCLEOTIDE SEQUENCE</scope>
    <source>
        <strain evidence="2">MMS17-BM035</strain>
    </source>
</reference>
<keyword evidence="2" id="KW-0378">Hydrolase</keyword>
<dbReference type="EMBL" id="JAGIQL010000142">
    <property type="protein sequence ID" value="MBP0460905.1"/>
    <property type="molecule type" value="Genomic_DNA"/>
</dbReference>
<organism evidence="2 3">
    <name type="scientific">Streptomyces montanisoli</name>
    <dbReference type="NCBI Taxonomy" id="2798581"/>
    <lineage>
        <taxon>Bacteria</taxon>
        <taxon>Bacillati</taxon>
        <taxon>Actinomycetota</taxon>
        <taxon>Actinomycetes</taxon>
        <taxon>Kitasatosporales</taxon>
        <taxon>Streptomycetaceae</taxon>
        <taxon>Streptomyces</taxon>
    </lineage>
</organism>
<proteinExistence type="predicted"/>
<gene>
    <name evidence="2" type="ORF">JFN87_26050</name>
</gene>
<evidence type="ECO:0000313" key="3">
    <source>
        <dbReference type="Proteomes" id="UP000670475"/>
    </source>
</evidence>